<comment type="caution">
    <text evidence="4">The sequence shown here is derived from an EMBL/GenBank/DDBJ whole genome shotgun (WGS) entry which is preliminary data.</text>
</comment>
<protein>
    <submittedName>
        <fullName evidence="4">Fatty acid--CoA ligase</fullName>
    </submittedName>
</protein>
<dbReference type="GO" id="GO:0016878">
    <property type="term" value="F:acid-thiol ligase activity"/>
    <property type="evidence" value="ECO:0007669"/>
    <property type="project" value="UniProtKB-ARBA"/>
</dbReference>
<dbReference type="EMBL" id="BSFQ01000056">
    <property type="protein sequence ID" value="GLL15817.1"/>
    <property type="molecule type" value="Genomic_DNA"/>
</dbReference>
<evidence type="ECO:0000313" key="4">
    <source>
        <dbReference type="EMBL" id="GLL15817.1"/>
    </source>
</evidence>
<keyword evidence="4" id="KW-0436">Ligase</keyword>
<dbReference type="SUPFAM" id="SSF56801">
    <property type="entry name" value="Acetyl-CoA synthetase-like"/>
    <property type="match status" value="1"/>
</dbReference>
<dbReference type="InterPro" id="IPR000873">
    <property type="entry name" value="AMP-dep_synth/lig_dom"/>
</dbReference>
<dbReference type="AlphaFoldDB" id="A0A9W6UG32"/>
<feature type="domain" description="AMP-binding enzyme C-terminal" evidence="3">
    <location>
        <begin position="491"/>
        <end position="570"/>
    </location>
</feature>
<sequence>MHATDSEDQAVPVEQTVEPGIPADDTPLGRELARMTAPGAEYALREEVVGGVPMRVYIRGPHTLAEMIADTAAFGDRPYWVYADEHLDYATHLRLVHGLAAALLGEYGLKPGDRVAIAMRNYPEWGVVFWAAQLAGLVAVPLNAWWTGPELVWAVGDSGARIVVADGERAALLTGHGGIGSDVPLVRVRGEGPFAGREWADLMTSLDPAAGPPPSTVRPDDPSTILYTSGTTGRPKGAVHTHRNHVTNALNVLLTARANAAASPGPSRPAPPQTGTLLTYPLFHIAGLNGLYGQVIIGGKVATMYRWDREEARRLVREERLTGGAGVPTTMRELAEIAIAHRDELSSLSRIGMGGAPIPGELVQRIDTELGPMSANGYGLTETTSAVCANIGADYVAHPDSVGRPAPGADVRIVDPETLDDVPEGEIGELWFRGPNIVGGYWRNEEATAAAFVDGWFRTGDLGLVRAGWVYVVDRLKDVVLRGGENVYSAQVEAALHEVPWVDEVAIFGVPHPTLGEEVAAAVRTTPGSPHDDAAADALRAHVTARVAGFAAPAHVFWWTEPLPRTATGKLLKRELRERSG</sequence>
<dbReference type="Gene3D" id="3.40.50.12780">
    <property type="entry name" value="N-terminal domain of ligase-like"/>
    <property type="match status" value="1"/>
</dbReference>
<dbReference type="InterPro" id="IPR025110">
    <property type="entry name" value="AMP-bd_C"/>
</dbReference>
<evidence type="ECO:0000259" key="2">
    <source>
        <dbReference type="Pfam" id="PF00501"/>
    </source>
</evidence>
<dbReference type="InterPro" id="IPR050237">
    <property type="entry name" value="ATP-dep_AMP-bd_enzyme"/>
</dbReference>
<dbReference type="InterPro" id="IPR042099">
    <property type="entry name" value="ANL_N_sf"/>
</dbReference>
<dbReference type="PANTHER" id="PTHR43767">
    <property type="entry name" value="LONG-CHAIN-FATTY-ACID--COA LIGASE"/>
    <property type="match status" value="1"/>
</dbReference>
<organism evidence="4 5">
    <name type="scientific">Pseudonocardia halophobica</name>
    <dbReference type="NCBI Taxonomy" id="29401"/>
    <lineage>
        <taxon>Bacteria</taxon>
        <taxon>Bacillati</taxon>
        <taxon>Actinomycetota</taxon>
        <taxon>Actinomycetes</taxon>
        <taxon>Pseudonocardiales</taxon>
        <taxon>Pseudonocardiaceae</taxon>
        <taxon>Pseudonocardia</taxon>
    </lineage>
</organism>
<reference evidence="4" key="1">
    <citation type="journal article" date="2014" name="Int. J. Syst. Evol. Microbiol.">
        <title>Complete genome sequence of Corynebacterium casei LMG S-19264T (=DSM 44701T), isolated from a smear-ripened cheese.</title>
        <authorList>
            <consortium name="US DOE Joint Genome Institute (JGI-PGF)"/>
            <person name="Walter F."/>
            <person name="Albersmeier A."/>
            <person name="Kalinowski J."/>
            <person name="Ruckert C."/>
        </authorList>
    </citation>
    <scope>NUCLEOTIDE SEQUENCE</scope>
    <source>
        <strain evidence="4">VKM Ac-1069</strain>
    </source>
</reference>
<accession>A0A9W6UG32</accession>
<gene>
    <name evidence="4" type="ORF">GCM10017577_69710</name>
</gene>
<dbReference type="Pfam" id="PF00501">
    <property type="entry name" value="AMP-binding"/>
    <property type="match status" value="1"/>
</dbReference>
<proteinExistence type="predicted"/>
<reference evidence="4" key="2">
    <citation type="submission" date="2023-01" db="EMBL/GenBank/DDBJ databases">
        <authorList>
            <person name="Sun Q."/>
            <person name="Evtushenko L."/>
        </authorList>
    </citation>
    <scope>NUCLEOTIDE SEQUENCE</scope>
    <source>
        <strain evidence="4">VKM Ac-1069</strain>
    </source>
</reference>
<dbReference type="Gene3D" id="3.30.300.30">
    <property type="match status" value="1"/>
</dbReference>
<dbReference type="PROSITE" id="PS00455">
    <property type="entry name" value="AMP_BINDING"/>
    <property type="match status" value="1"/>
</dbReference>
<feature type="domain" description="AMP-dependent synthetase/ligase" evidence="2">
    <location>
        <begin position="72"/>
        <end position="442"/>
    </location>
</feature>
<feature type="region of interest" description="Disordered" evidence="1">
    <location>
        <begin position="1"/>
        <end position="28"/>
    </location>
</feature>
<dbReference type="InterPro" id="IPR045851">
    <property type="entry name" value="AMP-bd_C_sf"/>
</dbReference>
<dbReference type="InterPro" id="IPR020845">
    <property type="entry name" value="AMP-binding_CS"/>
</dbReference>
<evidence type="ECO:0000256" key="1">
    <source>
        <dbReference type="SAM" id="MobiDB-lite"/>
    </source>
</evidence>
<dbReference type="PANTHER" id="PTHR43767:SF1">
    <property type="entry name" value="NONRIBOSOMAL PEPTIDE SYNTHASE PES1 (EUROFUNG)-RELATED"/>
    <property type="match status" value="1"/>
</dbReference>
<evidence type="ECO:0000313" key="5">
    <source>
        <dbReference type="Proteomes" id="UP001143463"/>
    </source>
</evidence>
<dbReference type="Pfam" id="PF13193">
    <property type="entry name" value="AMP-binding_C"/>
    <property type="match status" value="1"/>
</dbReference>
<keyword evidence="5" id="KW-1185">Reference proteome</keyword>
<dbReference type="Proteomes" id="UP001143463">
    <property type="component" value="Unassembled WGS sequence"/>
</dbReference>
<evidence type="ECO:0000259" key="3">
    <source>
        <dbReference type="Pfam" id="PF13193"/>
    </source>
</evidence>
<name>A0A9W6UG32_9PSEU</name>